<evidence type="ECO:0000256" key="7">
    <source>
        <dbReference type="SAM" id="Phobius"/>
    </source>
</evidence>
<dbReference type="OrthoDB" id="9810850at2"/>
<dbReference type="SUPFAM" id="SSF81452">
    <property type="entry name" value="Cytochrome c oxidase subunit III-like"/>
    <property type="match status" value="1"/>
</dbReference>
<sequence length="216" mass="23519">MPHEGGARPVAPGASHFGDESSRQDAAHLGMWIFIATEVLLFAVLFTAYAFYRLTYPEVFQQGPAHMDVFLGTLNTFVLVSSSILVALAVDAVRGGKEFVSAALLALTVVMGIAFLSIKAAEYAKHVRDGALPGAWYAYEAFAAPGANLYFTLYWVMTGVHAVHVLVGVGVLVTLMLRTLSGELGARFHTPLELGGMYWHLVDVVWLFLWPLLYLA</sequence>
<protein>
    <submittedName>
        <fullName evidence="9">Cytochrome c oxidase polypeptide III</fullName>
    </submittedName>
</protein>
<accession>A0A0H4WTK4</accession>
<feature type="transmembrane region" description="Helical" evidence="7">
    <location>
        <begin position="29"/>
        <end position="52"/>
    </location>
</feature>
<proteinExistence type="inferred from homology"/>
<organism evidence="9 10">
    <name type="scientific">Pseudomyxococcus hansupus</name>
    <dbReference type="NCBI Taxonomy" id="1297742"/>
    <lineage>
        <taxon>Bacteria</taxon>
        <taxon>Pseudomonadati</taxon>
        <taxon>Myxococcota</taxon>
        <taxon>Myxococcia</taxon>
        <taxon>Myxococcales</taxon>
        <taxon>Cystobacterineae</taxon>
        <taxon>Myxococcaceae</taxon>
        <taxon>Pseudomyxococcus</taxon>
    </lineage>
</organism>
<reference evidence="9 10" key="1">
    <citation type="journal article" date="2016" name="PLoS ONE">
        <title>Complete Genome Sequence and Comparative Genomics of a Novel Myxobacterium Myxococcus hansupus.</title>
        <authorList>
            <person name="Sharma G."/>
            <person name="Narwani T."/>
            <person name="Subramanian S."/>
        </authorList>
    </citation>
    <scope>NUCLEOTIDE SEQUENCE [LARGE SCALE GENOMIC DNA]</scope>
    <source>
        <strain evidence="10">mixupus</strain>
    </source>
</reference>
<dbReference type="GO" id="GO:0004129">
    <property type="term" value="F:cytochrome-c oxidase activity"/>
    <property type="evidence" value="ECO:0007669"/>
    <property type="project" value="InterPro"/>
</dbReference>
<feature type="transmembrane region" description="Helical" evidence="7">
    <location>
        <begin position="99"/>
        <end position="118"/>
    </location>
</feature>
<comment type="similarity">
    <text evidence="2 6">Belongs to the cytochrome c oxidase subunit 3 family.</text>
</comment>
<dbReference type="PATRIC" id="fig|1297742.4.peg.3071"/>
<evidence type="ECO:0000313" key="10">
    <source>
        <dbReference type="Proteomes" id="UP000009026"/>
    </source>
</evidence>
<dbReference type="AlphaFoldDB" id="A0A0H4WTK4"/>
<evidence type="ECO:0000256" key="6">
    <source>
        <dbReference type="RuleBase" id="RU003376"/>
    </source>
</evidence>
<keyword evidence="10" id="KW-1185">Reference proteome</keyword>
<evidence type="ECO:0000256" key="2">
    <source>
        <dbReference type="ARBA" id="ARBA00010581"/>
    </source>
</evidence>
<evidence type="ECO:0000256" key="5">
    <source>
        <dbReference type="ARBA" id="ARBA00023136"/>
    </source>
</evidence>
<feature type="domain" description="Heme-copper oxidase subunit III family profile" evidence="8">
    <location>
        <begin position="1"/>
        <end position="216"/>
    </location>
</feature>
<dbReference type="GO" id="GO:0005886">
    <property type="term" value="C:plasma membrane"/>
    <property type="evidence" value="ECO:0007669"/>
    <property type="project" value="UniProtKB-SubCell"/>
</dbReference>
<name>A0A0H4WTK4_9BACT</name>
<evidence type="ECO:0000256" key="1">
    <source>
        <dbReference type="ARBA" id="ARBA00004141"/>
    </source>
</evidence>
<evidence type="ECO:0000313" key="9">
    <source>
        <dbReference type="EMBL" id="AKQ66134.1"/>
    </source>
</evidence>
<dbReference type="PANTHER" id="PTHR11403">
    <property type="entry name" value="CYTOCHROME C OXIDASE SUBUNIT III"/>
    <property type="match status" value="1"/>
</dbReference>
<dbReference type="InterPro" id="IPR035973">
    <property type="entry name" value="Cyt_c_oxidase_su3-like_sf"/>
</dbReference>
<keyword evidence="5 7" id="KW-0472">Membrane</keyword>
<keyword evidence="4 7" id="KW-1133">Transmembrane helix</keyword>
<dbReference type="eggNOG" id="COG1845">
    <property type="taxonomic scope" value="Bacteria"/>
</dbReference>
<dbReference type="EMBL" id="CP012109">
    <property type="protein sequence ID" value="AKQ66134.1"/>
    <property type="molecule type" value="Genomic_DNA"/>
</dbReference>
<dbReference type="InterPro" id="IPR000298">
    <property type="entry name" value="Cyt_c_oxidase-like_su3"/>
</dbReference>
<feature type="transmembrane region" description="Helical" evidence="7">
    <location>
        <begin position="153"/>
        <end position="177"/>
    </location>
</feature>
<feature type="transmembrane region" description="Helical" evidence="7">
    <location>
        <begin position="197"/>
        <end position="215"/>
    </location>
</feature>
<dbReference type="InterPro" id="IPR013833">
    <property type="entry name" value="Cyt_c_oxidase_su3_a-hlx"/>
</dbReference>
<evidence type="ECO:0000259" key="8">
    <source>
        <dbReference type="PROSITE" id="PS50253"/>
    </source>
</evidence>
<dbReference type="KEGG" id="mym:A176_003046"/>
<dbReference type="PANTHER" id="PTHR11403:SF6">
    <property type="entry name" value="NITRIC OXIDE REDUCTASE SUBUNIT E"/>
    <property type="match status" value="1"/>
</dbReference>
<dbReference type="InterPro" id="IPR024791">
    <property type="entry name" value="Cyt_c/ubiquinol_Oxase_su3"/>
</dbReference>
<dbReference type="Proteomes" id="UP000009026">
    <property type="component" value="Chromosome"/>
</dbReference>
<dbReference type="GO" id="GO:0019646">
    <property type="term" value="P:aerobic electron transport chain"/>
    <property type="evidence" value="ECO:0007669"/>
    <property type="project" value="InterPro"/>
</dbReference>
<dbReference type="Gene3D" id="1.20.120.80">
    <property type="entry name" value="Cytochrome c oxidase, subunit III, four-helix bundle"/>
    <property type="match status" value="1"/>
</dbReference>
<dbReference type="Pfam" id="PF00510">
    <property type="entry name" value="COX3"/>
    <property type="match status" value="1"/>
</dbReference>
<dbReference type="STRING" id="1297742.A176_003046"/>
<evidence type="ECO:0000256" key="3">
    <source>
        <dbReference type="ARBA" id="ARBA00022692"/>
    </source>
</evidence>
<feature type="transmembrane region" description="Helical" evidence="7">
    <location>
        <begin position="73"/>
        <end position="93"/>
    </location>
</feature>
<keyword evidence="3 6" id="KW-0812">Transmembrane</keyword>
<gene>
    <name evidence="9" type="ORF">A176_003046</name>
</gene>
<comment type="subcellular location">
    <subcellularLocation>
        <location evidence="6">Cell membrane</location>
        <topology evidence="6">Multi-pass membrane protein</topology>
    </subcellularLocation>
    <subcellularLocation>
        <location evidence="1">Membrane</location>
        <topology evidence="1">Multi-pass membrane protein</topology>
    </subcellularLocation>
</comment>
<dbReference type="PROSITE" id="PS50253">
    <property type="entry name" value="COX3"/>
    <property type="match status" value="1"/>
</dbReference>
<evidence type="ECO:0000256" key="4">
    <source>
        <dbReference type="ARBA" id="ARBA00022989"/>
    </source>
</evidence>
<dbReference type="RefSeq" id="WP_002639525.1">
    <property type="nucleotide sequence ID" value="NZ_CP012109.1"/>
</dbReference>